<gene>
    <name evidence="3" type="ORF">A2U01_0004765</name>
</gene>
<evidence type="ECO:0000256" key="1">
    <source>
        <dbReference type="ARBA" id="ARBA00023002"/>
    </source>
</evidence>
<dbReference type="Proteomes" id="UP000265520">
    <property type="component" value="Unassembled WGS sequence"/>
</dbReference>
<dbReference type="Gene3D" id="3.20.20.100">
    <property type="entry name" value="NADP-dependent oxidoreductase domain"/>
    <property type="match status" value="1"/>
</dbReference>
<evidence type="ECO:0000259" key="2">
    <source>
        <dbReference type="Pfam" id="PF00248"/>
    </source>
</evidence>
<protein>
    <submittedName>
        <fullName evidence="3">Protein tas-like</fullName>
    </submittedName>
</protein>
<dbReference type="EMBL" id="LXQA010005982">
    <property type="protein sequence ID" value="MCH83935.1"/>
    <property type="molecule type" value="Genomic_DNA"/>
</dbReference>
<organism evidence="3 4">
    <name type="scientific">Trifolium medium</name>
    <dbReference type="NCBI Taxonomy" id="97028"/>
    <lineage>
        <taxon>Eukaryota</taxon>
        <taxon>Viridiplantae</taxon>
        <taxon>Streptophyta</taxon>
        <taxon>Embryophyta</taxon>
        <taxon>Tracheophyta</taxon>
        <taxon>Spermatophyta</taxon>
        <taxon>Magnoliopsida</taxon>
        <taxon>eudicotyledons</taxon>
        <taxon>Gunneridae</taxon>
        <taxon>Pentapetalae</taxon>
        <taxon>rosids</taxon>
        <taxon>fabids</taxon>
        <taxon>Fabales</taxon>
        <taxon>Fabaceae</taxon>
        <taxon>Papilionoideae</taxon>
        <taxon>50 kb inversion clade</taxon>
        <taxon>NPAAA clade</taxon>
        <taxon>Hologalegina</taxon>
        <taxon>IRL clade</taxon>
        <taxon>Trifolieae</taxon>
        <taxon>Trifolium</taxon>
    </lineage>
</organism>
<evidence type="ECO:0000313" key="4">
    <source>
        <dbReference type="Proteomes" id="UP000265520"/>
    </source>
</evidence>
<dbReference type="PANTHER" id="PTHR43364">
    <property type="entry name" value="NADH-SPECIFIC METHYLGLYOXAL REDUCTASE-RELATED"/>
    <property type="match status" value="1"/>
</dbReference>
<accession>A0A392MA15</accession>
<dbReference type="GO" id="GO:0016491">
    <property type="term" value="F:oxidoreductase activity"/>
    <property type="evidence" value="ECO:0007669"/>
    <property type="project" value="UniProtKB-KW"/>
</dbReference>
<name>A0A392MA15_9FABA</name>
<dbReference type="AlphaFoldDB" id="A0A392MA15"/>
<proteinExistence type="predicted"/>
<dbReference type="InterPro" id="IPR023210">
    <property type="entry name" value="NADP_OxRdtase_dom"/>
</dbReference>
<keyword evidence="4" id="KW-1185">Reference proteome</keyword>
<dbReference type="SUPFAM" id="SSF51430">
    <property type="entry name" value="NAD(P)-linked oxidoreductase"/>
    <property type="match status" value="1"/>
</dbReference>
<dbReference type="Pfam" id="PF00248">
    <property type="entry name" value="Aldo_ket_red"/>
    <property type="match status" value="1"/>
</dbReference>
<sequence>TLLRRRKTGSSVKPLVCAAINNPLQYRKLGDSDLNISEITLGTMTFGEQNTEKESHDILNYAFDNGINALDTAEAGLSSNPLEDVTNGHVGLYPIPMKKETQGKTDLYIASWLKSQSRDKIILATKVCGYSERASYLRDNADILRVDTANIKESVEKSLNRLGTDYIDLLQIHW</sequence>
<comment type="caution">
    <text evidence="3">The sequence shown here is derived from an EMBL/GenBank/DDBJ whole genome shotgun (WGS) entry which is preliminary data.</text>
</comment>
<dbReference type="InterPro" id="IPR050523">
    <property type="entry name" value="AKR_Detox_Biosynth"/>
</dbReference>
<keyword evidence="1" id="KW-0560">Oxidoreductase</keyword>
<feature type="non-terminal residue" evidence="3">
    <location>
        <position position="1"/>
    </location>
</feature>
<evidence type="ECO:0000313" key="3">
    <source>
        <dbReference type="EMBL" id="MCH83935.1"/>
    </source>
</evidence>
<reference evidence="3 4" key="1">
    <citation type="journal article" date="2018" name="Front. Plant Sci.">
        <title>Red Clover (Trifolium pratense) and Zigzag Clover (T. medium) - A Picture of Genomic Similarities and Differences.</title>
        <authorList>
            <person name="Dluhosova J."/>
            <person name="Istvanek J."/>
            <person name="Nedelnik J."/>
            <person name="Repkova J."/>
        </authorList>
    </citation>
    <scope>NUCLEOTIDE SEQUENCE [LARGE SCALE GENOMIC DNA]</scope>
    <source>
        <strain evidence="4">cv. 10/8</strain>
        <tissue evidence="3">Leaf</tissue>
    </source>
</reference>
<dbReference type="InterPro" id="IPR036812">
    <property type="entry name" value="NAD(P)_OxRdtase_dom_sf"/>
</dbReference>
<dbReference type="PANTHER" id="PTHR43364:SF4">
    <property type="entry name" value="NAD(P)-LINKED OXIDOREDUCTASE SUPERFAMILY PROTEIN"/>
    <property type="match status" value="1"/>
</dbReference>
<feature type="domain" description="NADP-dependent oxidoreductase" evidence="2">
    <location>
        <begin position="38"/>
        <end position="174"/>
    </location>
</feature>